<keyword evidence="5" id="KW-0539">Nucleus</keyword>
<keyword evidence="10" id="KW-1185">Reference proteome</keyword>
<dbReference type="GO" id="GO:0000723">
    <property type="term" value="P:telomere maintenance"/>
    <property type="evidence" value="ECO:0007669"/>
    <property type="project" value="TreeGrafter"/>
</dbReference>
<gene>
    <name evidence="9" type="ORF">MNOR_LOCUS23528</name>
</gene>
<dbReference type="InterPro" id="IPR016024">
    <property type="entry name" value="ARM-type_fold"/>
</dbReference>
<evidence type="ECO:0000313" key="9">
    <source>
        <dbReference type="EMBL" id="CAL4122806.1"/>
    </source>
</evidence>
<keyword evidence="4" id="KW-0779">Telomere</keyword>
<accession>A0AAV2REL9</accession>
<dbReference type="SUPFAM" id="SSF48371">
    <property type="entry name" value="ARM repeat"/>
    <property type="match status" value="1"/>
</dbReference>
<dbReference type="Proteomes" id="UP001497623">
    <property type="component" value="Unassembled WGS sequence"/>
</dbReference>
<name>A0AAV2REL9_MEGNR</name>
<keyword evidence="7" id="KW-1133">Transmembrane helix</keyword>
<organism evidence="9 10">
    <name type="scientific">Meganyctiphanes norvegica</name>
    <name type="common">Northern krill</name>
    <name type="synonym">Thysanopoda norvegica</name>
    <dbReference type="NCBI Taxonomy" id="48144"/>
    <lineage>
        <taxon>Eukaryota</taxon>
        <taxon>Metazoa</taxon>
        <taxon>Ecdysozoa</taxon>
        <taxon>Arthropoda</taxon>
        <taxon>Crustacea</taxon>
        <taxon>Multicrustacea</taxon>
        <taxon>Malacostraca</taxon>
        <taxon>Eumalacostraca</taxon>
        <taxon>Eucarida</taxon>
        <taxon>Euphausiacea</taxon>
        <taxon>Euphausiidae</taxon>
        <taxon>Meganyctiphanes</taxon>
    </lineage>
</organism>
<dbReference type="InterPro" id="IPR022031">
    <property type="entry name" value="Rif1_N"/>
</dbReference>
<sequence length="395" mass="45186">MESTCELIDKRICAVRCTRRSILQPIPSKFTGSKGSEIKWKSSKETTQKLIKVLQEDIISENFDIGYEASGLLGCVLAKEEFLEKVDLEISSSLLTSLLDAIEHHIEKKSDKRILIRGLWSLSNSMFKNEVYGANLKKIFFIINQVLGGHNEISSLAQLETLKAVLQLQDAIHSKMVENCREYIQSVFMQLFHEHDKVRDVSYRCVFNLKNHMQENPEVTQVIIPDLKATYTKKMLRLVTAECSDVLRVWRLIVGLLGKHLHPGTSLINLLLEVVEKAFKSQQSSIRIDAFLCWQALMDNFSLNEQVITNPKRLKLLIAPLKFTESVLKYVMQTTVWDLITRWESPNAKPGFKVVVCNLFVLWFLVGWASGAPGVLGLYLMDLRMISMSFGRRYV</sequence>
<feature type="non-terminal residue" evidence="9">
    <location>
        <position position="395"/>
    </location>
</feature>
<evidence type="ECO:0000256" key="7">
    <source>
        <dbReference type="SAM" id="Phobius"/>
    </source>
</evidence>
<dbReference type="Pfam" id="PF12231">
    <property type="entry name" value="Rif1_N"/>
    <property type="match status" value="1"/>
</dbReference>
<dbReference type="PANTHER" id="PTHR22928:SF3">
    <property type="entry name" value="TELOMERE-ASSOCIATED PROTEIN RIF1"/>
    <property type="match status" value="1"/>
</dbReference>
<keyword evidence="7" id="KW-0472">Membrane</keyword>
<keyword evidence="6" id="KW-0131">Cell cycle</keyword>
<evidence type="ECO:0000259" key="8">
    <source>
        <dbReference type="Pfam" id="PF12231"/>
    </source>
</evidence>
<evidence type="ECO:0000256" key="6">
    <source>
        <dbReference type="ARBA" id="ARBA00023306"/>
    </source>
</evidence>
<comment type="subcellular location">
    <subcellularLocation>
        <location evidence="2">Chromosome</location>
        <location evidence="2">Telomere</location>
    </subcellularLocation>
    <subcellularLocation>
        <location evidence="1">Nucleus</location>
    </subcellularLocation>
</comment>
<dbReference type="AlphaFoldDB" id="A0AAV2REL9"/>
<dbReference type="EMBL" id="CAXKWB010020828">
    <property type="protein sequence ID" value="CAL4122806.1"/>
    <property type="molecule type" value="Genomic_DNA"/>
</dbReference>
<comment type="caution">
    <text evidence="9">The sequence shown here is derived from an EMBL/GenBank/DDBJ whole genome shotgun (WGS) entry which is preliminary data.</text>
</comment>
<evidence type="ECO:0000256" key="3">
    <source>
        <dbReference type="ARBA" id="ARBA00022454"/>
    </source>
</evidence>
<keyword evidence="7" id="KW-0812">Transmembrane</keyword>
<dbReference type="PANTHER" id="PTHR22928">
    <property type="entry name" value="TELOMERE-ASSOCIATED PROTEIN RIF1"/>
    <property type="match status" value="1"/>
</dbReference>
<dbReference type="GO" id="GO:0005634">
    <property type="term" value="C:nucleus"/>
    <property type="evidence" value="ECO:0007669"/>
    <property type="project" value="UniProtKB-SubCell"/>
</dbReference>
<proteinExistence type="predicted"/>
<evidence type="ECO:0000256" key="5">
    <source>
        <dbReference type="ARBA" id="ARBA00023242"/>
    </source>
</evidence>
<keyword evidence="3" id="KW-0158">Chromosome</keyword>
<evidence type="ECO:0000256" key="1">
    <source>
        <dbReference type="ARBA" id="ARBA00004123"/>
    </source>
</evidence>
<protein>
    <recommendedName>
        <fullName evidence="8">Telomere-associated protein Rif1 N-terminal domain-containing protein</fullName>
    </recommendedName>
</protein>
<evidence type="ECO:0000256" key="2">
    <source>
        <dbReference type="ARBA" id="ARBA00004574"/>
    </source>
</evidence>
<feature type="domain" description="Telomere-associated protein Rif1 N-terminal" evidence="8">
    <location>
        <begin position="47"/>
        <end position="321"/>
    </location>
</feature>
<feature type="transmembrane region" description="Helical" evidence="7">
    <location>
        <begin position="360"/>
        <end position="380"/>
    </location>
</feature>
<reference evidence="9 10" key="1">
    <citation type="submission" date="2024-05" db="EMBL/GenBank/DDBJ databases">
        <authorList>
            <person name="Wallberg A."/>
        </authorList>
    </citation>
    <scope>NUCLEOTIDE SEQUENCE [LARGE SCALE GENOMIC DNA]</scope>
</reference>
<evidence type="ECO:0000313" key="10">
    <source>
        <dbReference type="Proteomes" id="UP001497623"/>
    </source>
</evidence>
<evidence type="ECO:0000256" key="4">
    <source>
        <dbReference type="ARBA" id="ARBA00022895"/>
    </source>
</evidence>
<dbReference type="GO" id="GO:0140445">
    <property type="term" value="C:chromosome, telomeric repeat region"/>
    <property type="evidence" value="ECO:0007669"/>
    <property type="project" value="TreeGrafter"/>
</dbReference>